<dbReference type="PATRIC" id="fig|452652.3.peg.1298"/>
<accession>E4N7F1</accession>
<protein>
    <submittedName>
        <fullName evidence="5">Putative transcriptional regulator</fullName>
    </submittedName>
</protein>
<dbReference type="Proteomes" id="UP000007076">
    <property type="component" value="Chromosome"/>
</dbReference>
<feature type="domain" description="CdaR GGDEF-like" evidence="4">
    <location>
        <begin position="163"/>
        <end position="271"/>
    </location>
</feature>
<dbReference type="InterPro" id="IPR041522">
    <property type="entry name" value="CdaR_GGDEF"/>
</dbReference>
<dbReference type="eggNOG" id="COG2508">
    <property type="taxonomic scope" value="Bacteria"/>
</dbReference>
<dbReference type="InterPro" id="IPR025736">
    <property type="entry name" value="PucR_C-HTH_dom"/>
</dbReference>
<name>E4N7F1_KITSK</name>
<dbReference type="EMBL" id="AP010968">
    <property type="protein sequence ID" value="BAJ27132.1"/>
    <property type="molecule type" value="Genomic_DNA"/>
</dbReference>
<dbReference type="InterPro" id="IPR025751">
    <property type="entry name" value="RsbRD_N_dom"/>
</dbReference>
<feature type="domain" description="PucR C-terminal helix-turn-helix" evidence="2">
    <location>
        <begin position="321"/>
        <end position="378"/>
    </location>
</feature>
<dbReference type="Gene3D" id="1.10.10.2840">
    <property type="entry name" value="PucR C-terminal helix-turn-helix domain"/>
    <property type="match status" value="1"/>
</dbReference>
<dbReference type="InterPro" id="IPR042070">
    <property type="entry name" value="PucR_C-HTH_sf"/>
</dbReference>
<comment type="similarity">
    <text evidence="1">Belongs to the CdaR family.</text>
</comment>
<sequence length="402" mass="43238">MVQALEARLEDIVAAMADLTVREIPFYRGPTVSREALCTGLRGSAVFLLTHLADRGAAPYDVSAPTATGRTRALQGAPLADVLRVYRLGFAFFWEQLLAESRTFGEDATQALLAAASRIWVLADAYSTALTDSYREAAAERMVEADRRRSALVAALLDGPGTDGEEVWETARLLGFPPQGRFLVAVAETTSPGEPPLPGLQHRLHALDTGTAWRARSGCEIGILSLPAHAQEAPVLDALRATATGRVGLSPLYRSLDHTRRCLRYAQVALDSLPPGRAGLRQLDDTPLTDLVLANLDSTRRAVNRVLGGLLCLPDNDRTTLLATARAWLGAHGSATDAAAALYCHPNTVRYRLRRLEEHLRGSLEDPLVVGELAVALDALGAFPTLLHDHQALPGSSWADGQ</sequence>
<dbReference type="PANTHER" id="PTHR33744:SF1">
    <property type="entry name" value="DNA-BINDING TRANSCRIPTIONAL ACTIVATOR ADER"/>
    <property type="match status" value="1"/>
</dbReference>
<organism evidence="5 6">
    <name type="scientific">Kitasatospora setae (strain ATCC 33774 / DSM 43861 / JCM 3304 / KCC A-0304 / NBRC 14216 / KM-6054)</name>
    <name type="common">Streptomyces setae</name>
    <dbReference type="NCBI Taxonomy" id="452652"/>
    <lineage>
        <taxon>Bacteria</taxon>
        <taxon>Bacillati</taxon>
        <taxon>Actinomycetota</taxon>
        <taxon>Actinomycetes</taxon>
        <taxon>Kitasatosporales</taxon>
        <taxon>Streptomycetaceae</taxon>
        <taxon>Kitasatospora</taxon>
    </lineage>
</organism>
<dbReference type="STRING" id="452652.KSE_13020"/>
<dbReference type="HOGENOM" id="CLU_041278_0_0_11"/>
<evidence type="ECO:0000259" key="4">
    <source>
        <dbReference type="Pfam" id="PF17853"/>
    </source>
</evidence>
<evidence type="ECO:0000256" key="1">
    <source>
        <dbReference type="ARBA" id="ARBA00006754"/>
    </source>
</evidence>
<feature type="domain" description="RsbT co-antagonist protein RsbRD N-terminal" evidence="3">
    <location>
        <begin position="11"/>
        <end position="149"/>
    </location>
</feature>
<evidence type="ECO:0000259" key="3">
    <source>
        <dbReference type="Pfam" id="PF14361"/>
    </source>
</evidence>
<evidence type="ECO:0000259" key="2">
    <source>
        <dbReference type="Pfam" id="PF13556"/>
    </source>
</evidence>
<dbReference type="Pfam" id="PF17853">
    <property type="entry name" value="GGDEF_2"/>
    <property type="match status" value="1"/>
</dbReference>
<reference evidence="5 6" key="1">
    <citation type="journal article" date="2010" name="DNA Res.">
        <title>Genome sequence of Kitasatospora setae NBRC 14216T: an evolutionary snapshot of the family Streptomycetaceae.</title>
        <authorList>
            <person name="Ichikawa N."/>
            <person name="Oguchi A."/>
            <person name="Ikeda H."/>
            <person name="Ishikawa J."/>
            <person name="Kitani S."/>
            <person name="Watanabe Y."/>
            <person name="Nakamura S."/>
            <person name="Katano Y."/>
            <person name="Kishi E."/>
            <person name="Sasagawa M."/>
            <person name="Ankai A."/>
            <person name="Fukui S."/>
            <person name="Hashimoto Y."/>
            <person name="Kamata S."/>
            <person name="Otoguro M."/>
            <person name="Tanikawa S."/>
            <person name="Nihira T."/>
            <person name="Horinouchi S."/>
            <person name="Ohnishi Y."/>
            <person name="Hayakawa M."/>
            <person name="Kuzuyama T."/>
            <person name="Arisawa A."/>
            <person name="Nomoto F."/>
            <person name="Miura H."/>
            <person name="Takahashi Y."/>
            <person name="Fujita N."/>
        </authorList>
    </citation>
    <scope>NUCLEOTIDE SEQUENCE [LARGE SCALE GENOMIC DNA]</scope>
    <source>
        <strain evidence="6">ATCC 33774 / DSM 43861 / JCM 3304 / KCC A-0304 / NBRC 14216 / KM-6054</strain>
    </source>
</reference>
<proteinExistence type="inferred from homology"/>
<dbReference type="Pfam" id="PF13556">
    <property type="entry name" value="HTH_30"/>
    <property type="match status" value="1"/>
</dbReference>
<keyword evidence="6" id="KW-1185">Reference proteome</keyword>
<dbReference type="Pfam" id="PF14361">
    <property type="entry name" value="RsbRD_N"/>
    <property type="match status" value="1"/>
</dbReference>
<dbReference type="PANTHER" id="PTHR33744">
    <property type="entry name" value="CARBOHYDRATE DIACID REGULATOR"/>
    <property type="match status" value="1"/>
</dbReference>
<dbReference type="AlphaFoldDB" id="E4N7F1"/>
<evidence type="ECO:0000313" key="6">
    <source>
        <dbReference type="Proteomes" id="UP000007076"/>
    </source>
</evidence>
<dbReference type="InterPro" id="IPR051448">
    <property type="entry name" value="CdaR-like_regulators"/>
</dbReference>
<gene>
    <name evidence="5" type="ordered locus">KSE_13020</name>
</gene>
<dbReference type="KEGG" id="ksk:KSE_13020"/>
<evidence type="ECO:0000313" key="5">
    <source>
        <dbReference type="EMBL" id="BAJ27132.1"/>
    </source>
</evidence>